<evidence type="ECO:0000313" key="2">
    <source>
        <dbReference type="Proteomes" id="UP001178508"/>
    </source>
</evidence>
<accession>A0AAV1F725</accession>
<dbReference type="Proteomes" id="UP001178508">
    <property type="component" value="Chromosome 5"/>
</dbReference>
<name>A0AAV1F725_XYRNO</name>
<dbReference type="AlphaFoldDB" id="A0AAV1F725"/>
<gene>
    <name evidence="1" type="ORF">XNOV1_A028955</name>
</gene>
<keyword evidence="2" id="KW-1185">Reference proteome</keyword>
<protein>
    <submittedName>
        <fullName evidence="1">Uncharacterized protein</fullName>
    </submittedName>
</protein>
<reference evidence="1" key="1">
    <citation type="submission" date="2023-08" db="EMBL/GenBank/DDBJ databases">
        <authorList>
            <person name="Alioto T."/>
            <person name="Alioto T."/>
            <person name="Gomez Garrido J."/>
        </authorList>
    </citation>
    <scope>NUCLEOTIDE SEQUENCE</scope>
</reference>
<proteinExistence type="predicted"/>
<organism evidence="1 2">
    <name type="scientific">Xyrichtys novacula</name>
    <name type="common">Pearly razorfish</name>
    <name type="synonym">Hemipteronotus novacula</name>
    <dbReference type="NCBI Taxonomy" id="13765"/>
    <lineage>
        <taxon>Eukaryota</taxon>
        <taxon>Metazoa</taxon>
        <taxon>Chordata</taxon>
        <taxon>Craniata</taxon>
        <taxon>Vertebrata</taxon>
        <taxon>Euteleostomi</taxon>
        <taxon>Actinopterygii</taxon>
        <taxon>Neopterygii</taxon>
        <taxon>Teleostei</taxon>
        <taxon>Neoteleostei</taxon>
        <taxon>Acanthomorphata</taxon>
        <taxon>Eupercaria</taxon>
        <taxon>Labriformes</taxon>
        <taxon>Labridae</taxon>
        <taxon>Xyrichtys</taxon>
    </lineage>
</organism>
<evidence type="ECO:0000313" key="1">
    <source>
        <dbReference type="EMBL" id="CAJ1056825.1"/>
    </source>
</evidence>
<sequence>MRRVCLQSSDHKQLLDCCKCVSCSLRLRWMDLWSLLPGPPQTLYLCTTHRCNNDIAPLAELVVCVRVCTAGEKLAVSAPPGY</sequence>
<dbReference type="EMBL" id="OY660868">
    <property type="protein sequence ID" value="CAJ1056825.1"/>
    <property type="molecule type" value="Genomic_DNA"/>
</dbReference>